<protein>
    <submittedName>
        <fullName evidence="1">Uncharacterized protein</fullName>
    </submittedName>
</protein>
<dbReference type="STRING" id="538381.GCA_001696535_03866"/>
<sequence>MQGTPRQDRQATAESGRPAVVPRVLALASTCPWQRERTPDTLIGEVLSAFRRGGGLVRLASPRNFLIWYSCIAQGDVPGLVVLPNTDCGLTAPEWDAIACHLVAAATPAETEPGADTFPRPQPEEIGPILAKIRNALAGSWVRE</sequence>
<dbReference type="Proteomes" id="UP000219331">
    <property type="component" value="Unassembled WGS sequence"/>
</dbReference>
<accession>A0A285TE26</accession>
<name>A0A285TE26_9HYPH</name>
<dbReference type="OrthoDB" id="9959099at2"/>
<dbReference type="EMBL" id="OBML01000010">
    <property type="protein sequence ID" value="SOC20292.1"/>
    <property type="molecule type" value="Genomic_DNA"/>
</dbReference>
<evidence type="ECO:0000313" key="2">
    <source>
        <dbReference type="Proteomes" id="UP000219331"/>
    </source>
</evidence>
<organism evidence="1 2">
    <name type="scientific">Stappia indica</name>
    <dbReference type="NCBI Taxonomy" id="538381"/>
    <lineage>
        <taxon>Bacteria</taxon>
        <taxon>Pseudomonadati</taxon>
        <taxon>Pseudomonadota</taxon>
        <taxon>Alphaproteobacteria</taxon>
        <taxon>Hyphomicrobiales</taxon>
        <taxon>Stappiaceae</taxon>
        <taxon>Stappia</taxon>
    </lineage>
</organism>
<dbReference type="RefSeq" id="WP_097175910.1">
    <property type="nucleotide sequence ID" value="NZ_OBML01000010.1"/>
</dbReference>
<evidence type="ECO:0000313" key="1">
    <source>
        <dbReference type="EMBL" id="SOC20292.1"/>
    </source>
</evidence>
<proteinExistence type="predicted"/>
<dbReference type="AlphaFoldDB" id="A0A285TE26"/>
<gene>
    <name evidence="1" type="ORF">SAMN05421512_110188</name>
</gene>
<keyword evidence="2" id="KW-1185">Reference proteome</keyword>
<reference evidence="1 2" key="1">
    <citation type="submission" date="2017-08" db="EMBL/GenBank/DDBJ databases">
        <authorList>
            <person name="de Groot N.N."/>
        </authorList>
    </citation>
    <scope>NUCLEOTIDE SEQUENCE [LARGE SCALE GENOMIC DNA]</scope>
    <source>
        <strain evidence="1 2">USBA 352</strain>
    </source>
</reference>